<dbReference type="Proteomes" id="UP000308707">
    <property type="component" value="Unassembled WGS sequence"/>
</dbReference>
<gene>
    <name evidence="2" type="ORF">FCE95_00700</name>
</gene>
<name>A0A4U5K1T0_9GAMM</name>
<evidence type="ECO:0000313" key="2">
    <source>
        <dbReference type="EMBL" id="TKR32889.1"/>
    </source>
</evidence>
<comment type="caution">
    <text evidence="2">The sequence shown here is derived from an EMBL/GenBank/DDBJ whole genome shotgun (WGS) entry which is preliminary data.</text>
</comment>
<organism evidence="2 3">
    <name type="scientific">Luteimonas gilva</name>
    <dbReference type="NCBI Taxonomy" id="2572684"/>
    <lineage>
        <taxon>Bacteria</taxon>
        <taxon>Pseudomonadati</taxon>
        <taxon>Pseudomonadota</taxon>
        <taxon>Gammaproteobacteria</taxon>
        <taxon>Lysobacterales</taxon>
        <taxon>Lysobacteraceae</taxon>
        <taxon>Luteimonas</taxon>
    </lineage>
</organism>
<keyword evidence="1" id="KW-0472">Membrane</keyword>
<proteinExistence type="predicted"/>
<keyword evidence="1" id="KW-0812">Transmembrane</keyword>
<accession>A0A4U5K1T0</accession>
<protein>
    <submittedName>
        <fullName evidence="2">Uncharacterized protein</fullName>
    </submittedName>
</protein>
<feature type="transmembrane region" description="Helical" evidence="1">
    <location>
        <begin position="61"/>
        <end position="80"/>
    </location>
</feature>
<reference evidence="2 3" key="1">
    <citation type="submission" date="2019-04" db="EMBL/GenBank/DDBJ databases">
        <title>Reference strain of H23.</title>
        <authorList>
            <person name="Luo X."/>
        </authorList>
    </citation>
    <scope>NUCLEOTIDE SEQUENCE [LARGE SCALE GENOMIC DNA]</scope>
    <source>
        <strain evidence="2 3">H23</strain>
    </source>
</reference>
<sequence>MGVLLGVAVELLVLLALGMAGKLPPLLTILADTAQKVTWSTLVCAALAAAQTLVRVQALGMAAAGLLGAPIALLLARSVHKAVNAALDAAPAAAQTATPWVLAGLKGVEYALLGLLLIRLAKRARGLGAHAAAGAGLGLAFFGVLTWLMPLDGVQPQLLRAINEVLHPMGCALVIYFGAQFGSKLGARAGGIADDN</sequence>
<dbReference type="EMBL" id="SZUA01000001">
    <property type="protein sequence ID" value="TKR32889.1"/>
    <property type="molecule type" value="Genomic_DNA"/>
</dbReference>
<keyword evidence="3" id="KW-1185">Reference proteome</keyword>
<dbReference type="AlphaFoldDB" id="A0A4U5K1T0"/>
<dbReference type="RefSeq" id="WP_137265098.1">
    <property type="nucleotide sequence ID" value="NZ_SZUA01000001.1"/>
</dbReference>
<keyword evidence="1" id="KW-1133">Transmembrane helix</keyword>
<evidence type="ECO:0000313" key="3">
    <source>
        <dbReference type="Proteomes" id="UP000308707"/>
    </source>
</evidence>
<feature type="transmembrane region" description="Helical" evidence="1">
    <location>
        <begin position="127"/>
        <end position="149"/>
    </location>
</feature>
<evidence type="ECO:0000256" key="1">
    <source>
        <dbReference type="SAM" id="Phobius"/>
    </source>
</evidence>